<protein>
    <recommendedName>
        <fullName evidence="4">Xylose isomerase-like TIM barrel domain-containing protein</fullName>
    </recommendedName>
</protein>
<dbReference type="Gene3D" id="3.20.20.150">
    <property type="entry name" value="Divalent-metal-dependent TIM barrel enzymes"/>
    <property type="match status" value="1"/>
</dbReference>
<evidence type="ECO:0008006" key="4">
    <source>
        <dbReference type="Google" id="ProtNLM"/>
    </source>
</evidence>
<reference evidence="2" key="1">
    <citation type="submission" date="2021-07" db="EMBL/GenBank/DDBJ databases">
        <authorList>
            <person name="Branca A.L. A."/>
        </authorList>
    </citation>
    <scope>NUCLEOTIDE SEQUENCE</scope>
</reference>
<evidence type="ECO:0000256" key="1">
    <source>
        <dbReference type="SAM" id="MobiDB-lite"/>
    </source>
</evidence>
<dbReference type="OrthoDB" id="5403997at2759"/>
<gene>
    <name evidence="2" type="ORF">PSALAMII_LOCUS791</name>
</gene>
<evidence type="ECO:0000313" key="3">
    <source>
        <dbReference type="Proteomes" id="UP001152592"/>
    </source>
</evidence>
<dbReference type="Proteomes" id="UP001152592">
    <property type="component" value="Unassembled WGS sequence"/>
</dbReference>
<feature type="region of interest" description="Disordered" evidence="1">
    <location>
        <begin position="125"/>
        <end position="146"/>
    </location>
</feature>
<dbReference type="EMBL" id="CAJVPD010000033">
    <property type="protein sequence ID" value="CAG8254175.1"/>
    <property type="molecule type" value="Genomic_DNA"/>
</dbReference>
<dbReference type="InterPro" id="IPR036237">
    <property type="entry name" value="Xyl_isomerase-like_sf"/>
</dbReference>
<sequence>MMSPLVEGHEFHVDGQSPRINWSRNARLFMYEEAQGGYLPVEEVVRVVVEELGYKGWMSLELFSRSVAEPGVQVPVDHAQRGIRSYRKMCDRLGPVTVLPQKFCIPPQLYGLGLPRISGPRPNPEWAAGPECSAVGTHSPGARKMR</sequence>
<name>A0A9W4N1E2_9EURO</name>
<proteinExistence type="predicted"/>
<comment type="caution">
    <text evidence="2">The sequence shown here is derived from an EMBL/GenBank/DDBJ whole genome shotgun (WGS) entry which is preliminary data.</text>
</comment>
<dbReference type="AlphaFoldDB" id="A0A9W4N1E2"/>
<dbReference type="SUPFAM" id="SSF51658">
    <property type="entry name" value="Xylose isomerase-like"/>
    <property type="match status" value="1"/>
</dbReference>
<organism evidence="2 3">
    <name type="scientific">Penicillium salamii</name>
    <dbReference type="NCBI Taxonomy" id="1612424"/>
    <lineage>
        <taxon>Eukaryota</taxon>
        <taxon>Fungi</taxon>
        <taxon>Dikarya</taxon>
        <taxon>Ascomycota</taxon>
        <taxon>Pezizomycotina</taxon>
        <taxon>Eurotiomycetes</taxon>
        <taxon>Eurotiomycetidae</taxon>
        <taxon>Eurotiales</taxon>
        <taxon>Aspergillaceae</taxon>
        <taxon>Penicillium</taxon>
    </lineage>
</organism>
<accession>A0A9W4N1E2</accession>
<evidence type="ECO:0000313" key="2">
    <source>
        <dbReference type="EMBL" id="CAG8254175.1"/>
    </source>
</evidence>